<keyword evidence="19" id="KW-1185">Reference proteome</keyword>
<dbReference type="PIRSF" id="PIRSF000204">
    <property type="entry name" value="PNTB"/>
    <property type="match status" value="1"/>
</dbReference>
<evidence type="ECO:0000256" key="6">
    <source>
        <dbReference type="ARBA" id="ARBA00022475"/>
    </source>
</evidence>
<name>A0ABN1MR00_9FLAO</name>
<evidence type="ECO:0000256" key="3">
    <source>
        <dbReference type="ARBA" id="ARBA00007919"/>
    </source>
</evidence>
<evidence type="ECO:0000256" key="12">
    <source>
        <dbReference type="ARBA" id="ARBA00023027"/>
    </source>
</evidence>
<dbReference type="EC" id="7.1.1.1" evidence="4 15"/>
<evidence type="ECO:0000256" key="9">
    <source>
        <dbReference type="ARBA" id="ARBA00022857"/>
    </source>
</evidence>
<feature type="transmembrane region" description="Helical" evidence="16">
    <location>
        <begin position="59"/>
        <end position="78"/>
    </location>
</feature>
<feature type="transmembrane region" description="Helical" evidence="16">
    <location>
        <begin position="157"/>
        <end position="176"/>
    </location>
</feature>
<organism evidence="18 19">
    <name type="scientific">Wandonia haliotis</name>
    <dbReference type="NCBI Taxonomy" id="574963"/>
    <lineage>
        <taxon>Bacteria</taxon>
        <taxon>Pseudomonadati</taxon>
        <taxon>Bacteroidota</taxon>
        <taxon>Flavobacteriia</taxon>
        <taxon>Flavobacteriales</taxon>
        <taxon>Crocinitomicaceae</taxon>
        <taxon>Wandonia</taxon>
    </lineage>
</organism>
<comment type="function">
    <text evidence="1 15">The transhydrogenation between NADH and NADP is coupled to respiration and ATP hydrolysis and functions as a proton pump across the membrane.</text>
</comment>
<evidence type="ECO:0000256" key="15">
    <source>
        <dbReference type="PIRNR" id="PIRNR000204"/>
    </source>
</evidence>
<dbReference type="PANTHER" id="PTHR44758">
    <property type="entry name" value="NAD(P) TRANSHYDROGENASE SUBUNIT BETA"/>
    <property type="match status" value="1"/>
</dbReference>
<evidence type="ECO:0000256" key="11">
    <source>
        <dbReference type="ARBA" id="ARBA00022989"/>
    </source>
</evidence>
<evidence type="ECO:0000259" key="17">
    <source>
        <dbReference type="Pfam" id="PF02233"/>
    </source>
</evidence>
<feature type="transmembrane region" description="Helical" evidence="16">
    <location>
        <begin position="6"/>
        <end position="23"/>
    </location>
</feature>
<feature type="transmembrane region" description="Helical" evidence="16">
    <location>
        <begin position="90"/>
        <end position="110"/>
    </location>
</feature>
<dbReference type="InterPro" id="IPR034300">
    <property type="entry name" value="PNTB-like"/>
</dbReference>
<dbReference type="InterPro" id="IPR012136">
    <property type="entry name" value="NADH_DH_b"/>
</dbReference>
<feature type="transmembrane region" description="Helical" evidence="16">
    <location>
        <begin position="182"/>
        <end position="204"/>
    </location>
</feature>
<proteinExistence type="inferred from homology"/>
<dbReference type="EMBL" id="BAAAFH010000011">
    <property type="protein sequence ID" value="GAA0875564.1"/>
    <property type="molecule type" value="Genomic_DNA"/>
</dbReference>
<evidence type="ECO:0000256" key="14">
    <source>
        <dbReference type="ARBA" id="ARBA00048202"/>
    </source>
</evidence>
<keyword evidence="12 15" id="KW-0520">NAD</keyword>
<feature type="transmembrane region" description="Helical" evidence="16">
    <location>
        <begin position="35"/>
        <end position="53"/>
    </location>
</feature>
<dbReference type="Gene3D" id="3.40.50.1220">
    <property type="entry name" value="TPP-binding domain"/>
    <property type="match status" value="1"/>
</dbReference>
<dbReference type="PANTHER" id="PTHR44758:SF1">
    <property type="entry name" value="NAD(P) TRANSHYDROGENASE SUBUNIT BETA"/>
    <property type="match status" value="1"/>
</dbReference>
<feature type="transmembrane region" description="Helical" evidence="16">
    <location>
        <begin position="237"/>
        <end position="257"/>
    </location>
</feature>
<comment type="catalytic activity">
    <reaction evidence="14 15">
        <text>NAD(+) + NADPH + H(+)(in) = NADH + NADP(+) + H(+)(out)</text>
        <dbReference type="Rhea" id="RHEA:47992"/>
        <dbReference type="ChEBI" id="CHEBI:15378"/>
        <dbReference type="ChEBI" id="CHEBI:57540"/>
        <dbReference type="ChEBI" id="CHEBI:57783"/>
        <dbReference type="ChEBI" id="CHEBI:57945"/>
        <dbReference type="ChEBI" id="CHEBI:58349"/>
        <dbReference type="EC" id="7.1.1.1"/>
    </reaction>
</comment>
<feature type="transmembrane region" description="Helical" evidence="16">
    <location>
        <begin position="211"/>
        <end position="231"/>
    </location>
</feature>
<evidence type="ECO:0000256" key="16">
    <source>
        <dbReference type="SAM" id="Phobius"/>
    </source>
</evidence>
<evidence type="ECO:0000256" key="8">
    <source>
        <dbReference type="ARBA" id="ARBA00022692"/>
    </source>
</evidence>
<evidence type="ECO:0000256" key="2">
    <source>
        <dbReference type="ARBA" id="ARBA00004429"/>
    </source>
</evidence>
<evidence type="ECO:0000313" key="18">
    <source>
        <dbReference type="EMBL" id="GAA0875564.1"/>
    </source>
</evidence>
<gene>
    <name evidence="18" type="ORF">GCM10009118_19730</name>
</gene>
<evidence type="ECO:0000256" key="1">
    <source>
        <dbReference type="ARBA" id="ARBA00003943"/>
    </source>
</evidence>
<accession>A0ABN1MR00</accession>
<sequence length="461" mass="49031">MIALVNISYLIAMLSFILGLKFLSSPSKAKHGNILAGTGMVLAVIVTLISQFFGFSVSINLLLILLAIVTGTIVGKRMSDRVEMTAMPQLVSLFNAMGGGCAMLLGIMEARLGTPPSSASLILLWSGLIIGAASFSGSVIAYRKLAGKQKDKRTRMIMYVSRILLVSFLVIPGLYLTNLLPLGLVSVTLILSSLALVYGILFVLPIGGADMPVVISLLNSLTGIATALAGILYNNTIMIAGGIFVGAAGILLTLLMCNAMNRSIFAVIGGKFNGSGVSSGDEEEIEIKATSIGETATKLAFAQKVAIVPGYGLAVAQAQHLCSQLQAILEEKDTEVHYIIHPVAGRMPGHMNVLLAEADVHYDKLKEMDLVNDEMNEYDVTIVIGANDVVNPAAEQDENSPIYGMPIIKAYNSREVVVIKRGMSKGYAGVENRLFGYDNCQLLFSDAKVALSGLINELKVL</sequence>
<feature type="domain" description="NADP transhydrogenase beta-like" evidence="17">
    <location>
        <begin position="6"/>
        <end position="456"/>
    </location>
</feature>
<evidence type="ECO:0000313" key="19">
    <source>
        <dbReference type="Proteomes" id="UP001501126"/>
    </source>
</evidence>
<dbReference type="SUPFAM" id="SSF52467">
    <property type="entry name" value="DHS-like NAD/FAD-binding domain"/>
    <property type="match status" value="1"/>
</dbReference>
<reference evidence="18 19" key="1">
    <citation type="journal article" date="2019" name="Int. J. Syst. Evol. Microbiol.">
        <title>The Global Catalogue of Microorganisms (GCM) 10K type strain sequencing project: providing services to taxonomists for standard genome sequencing and annotation.</title>
        <authorList>
            <consortium name="The Broad Institute Genomics Platform"/>
            <consortium name="The Broad Institute Genome Sequencing Center for Infectious Disease"/>
            <person name="Wu L."/>
            <person name="Ma J."/>
        </authorList>
    </citation>
    <scope>NUCLEOTIDE SEQUENCE [LARGE SCALE GENOMIC DNA]</scope>
    <source>
        <strain evidence="18 19">JCM 16083</strain>
    </source>
</reference>
<evidence type="ECO:0000256" key="4">
    <source>
        <dbReference type="ARBA" id="ARBA00012943"/>
    </source>
</evidence>
<evidence type="ECO:0000256" key="5">
    <source>
        <dbReference type="ARBA" id="ARBA00014581"/>
    </source>
</evidence>
<feature type="transmembrane region" description="Helical" evidence="16">
    <location>
        <begin position="122"/>
        <end position="145"/>
    </location>
</feature>
<dbReference type="Pfam" id="PF02233">
    <property type="entry name" value="PNTB"/>
    <property type="match status" value="1"/>
</dbReference>
<comment type="subcellular location">
    <subcellularLocation>
        <location evidence="2">Cell inner membrane</location>
        <topology evidence="2">Multi-pass membrane protein</topology>
    </subcellularLocation>
</comment>
<keyword evidence="9 15" id="KW-0521">NADP</keyword>
<evidence type="ECO:0000256" key="7">
    <source>
        <dbReference type="ARBA" id="ARBA00022519"/>
    </source>
</evidence>
<evidence type="ECO:0000256" key="13">
    <source>
        <dbReference type="ARBA" id="ARBA00023136"/>
    </source>
</evidence>
<protein>
    <recommendedName>
        <fullName evidence="5 15">NAD(P) transhydrogenase subunit beta</fullName>
        <ecNumber evidence="4 15">7.1.1.1</ecNumber>
    </recommendedName>
    <alternativeName>
        <fullName evidence="15">Nicotinamide nucleotide transhydrogenase subunit beta</fullName>
    </alternativeName>
</protein>
<keyword evidence="11 16" id="KW-1133">Transmembrane helix</keyword>
<comment type="similarity">
    <text evidence="3 15">Belongs to the PNT beta subunit family.</text>
</comment>
<dbReference type="Proteomes" id="UP001501126">
    <property type="component" value="Unassembled WGS sequence"/>
</dbReference>
<keyword evidence="13 15" id="KW-0472">Membrane</keyword>
<comment type="caution">
    <text evidence="18">The sequence shown here is derived from an EMBL/GenBank/DDBJ whole genome shotgun (WGS) entry which is preliminary data.</text>
</comment>
<keyword evidence="10 15" id="KW-1278">Translocase</keyword>
<keyword evidence="7 15" id="KW-0997">Cell inner membrane</keyword>
<keyword evidence="8 16" id="KW-0812">Transmembrane</keyword>
<dbReference type="InterPro" id="IPR029035">
    <property type="entry name" value="DHS-like_NAD/FAD-binding_dom"/>
</dbReference>
<evidence type="ECO:0000256" key="10">
    <source>
        <dbReference type="ARBA" id="ARBA00022967"/>
    </source>
</evidence>
<keyword evidence="6 15" id="KW-1003">Cell membrane</keyword>
<dbReference type="RefSeq" id="WP_343787182.1">
    <property type="nucleotide sequence ID" value="NZ_BAAAFH010000011.1"/>
</dbReference>